<dbReference type="GO" id="GO:0051087">
    <property type="term" value="F:protein-folding chaperone binding"/>
    <property type="evidence" value="ECO:0007669"/>
    <property type="project" value="TreeGrafter"/>
</dbReference>
<dbReference type="SMR" id="A0A482WFD1"/>
<evidence type="ECO:0000256" key="5">
    <source>
        <dbReference type="SAM" id="Coils"/>
    </source>
</evidence>
<keyword evidence="5" id="KW-0175">Coiled coil</keyword>
<dbReference type="FunFam" id="1.10.287.370:FF:000003">
    <property type="entry name" value="Prefoldin subunit 6"/>
    <property type="match status" value="1"/>
</dbReference>
<dbReference type="GO" id="GO:0006457">
    <property type="term" value="P:protein folding"/>
    <property type="evidence" value="ECO:0007669"/>
    <property type="project" value="InterPro"/>
</dbReference>
<evidence type="ECO:0000256" key="1">
    <source>
        <dbReference type="ARBA" id="ARBA00008045"/>
    </source>
</evidence>
<dbReference type="PANTHER" id="PTHR21431:SF0">
    <property type="entry name" value="PREFOLDIN SUBUNIT 6"/>
    <property type="match status" value="1"/>
</dbReference>
<dbReference type="InParanoid" id="A0A482WFD1"/>
<dbReference type="EMBL" id="QKKF02037473">
    <property type="protein sequence ID" value="RZF32204.1"/>
    <property type="molecule type" value="Genomic_DNA"/>
</dbReference>
<dbReference type="STRING" id="195883.A0A482WFD1"/>
<reference evidence="6 7" key="1">
    <citation type="journal article" date="2017" name="Gigascience">
        <title>Genome sequence of the small brown planthopper, Laodelphax striatellus.</title>
        <authorList>
            <person name="Zhu J."/>
            <person name="Jiang F."/>
            <person name="Wang X."/>
            <person name="Yang P."/>
            <person name="Bao Y."/>
            <person name="Zhao W."/>
            <person name="Wang W."/>
            <person name="Lu H."/>
            <person name="Wang Q."/>
            <person name="Cui N."/>
            <person name="Li J."/>
            <person name="Chen X."/>
            <person name="Luo L."/>
            <person name="Yu J."/>
            <person name="Kang L."/>
            <person name="Cui F."/>
        </authorList>
    </citation>
    <scope>NUCLEOTIDE SEQUENCE [LARGE SCALE GENOMIC DNA]</scope>
    <source>
        <strain evidence="6">Lst14</strain>
    </source>
</reference>
<dbReference type="SUPFAM" id="SSF46579">
    <property type="entry name" value="Prefoldin"/>
    <property type="match status" value="1"/>
</dbReference>
<evidence type="ECO:0000313" key="7">
    <source>
        <dbReference type="Proteomes" id="UP000291343"/>
    </source>
</evidence>
<dbReference type="Proteomes" id="UP000291343">
    <property type="component" value="Unassembled WGS sequence"/>
</dbReference>
<dbReference type="FunCoup" id="A0A482WFD1">
    <property type="interactions" value="1602"/>
</dbReference>
<evidence type="ECO:0000256" key="2">
    <source>
        <dbReference type="ARBA" id="ARBA00011695"/>
    </source>
</evidence>
<dbReference type="PANTHER" id="PTHR21431">
    <property type="entry name" value="PREFOLDIN SUBUNIT 6"/>
    <property type="match status" value="1"/>
</dbReference>
<gene>
    <name evidence="6" type="ORF">LSTR_LSTR004067</name>
</gene>
<dbReference type="GO" id="GO:0005737">
    <property type="term" value="C:cytoplasm"/>
    <property type="evidence" value="ECO:0007669"/>
    <property type="project" value="TreeGrafter"/>
</dbReference>
<organism evidence="6 7">
    <name type="scientific">Laodelphax striatellus</name>
    <name type="common">Small brown planthopper</name>
    <name type="synonym">Delphax striatella</name>
    <dbReference type="NCBI Taxonomy" id="195883"/>
    <lineage>
        <taxon>Eukaryota</taxon>
        <taxon>Metazoa</taxon>
        <taxon>Ecdysozoa</taxon>
        <taxon>Arthropoda</taxon>
        <taxon>Hexapoda</taxon>
        <taxon>Insecta</taxon>
        <taxon>Pterygota</taxon>
        <taxon>Neoptera</taxon>
        <taxon>Paraneoptera</taxon>
        <taxon>Hemiptera</taxon>
        <taxon>Auchenorrhyncha</taxon>
        <taxon>Fulgoroidea</taxon>
        <taxon>Delphacidae</taxon>
        <taxon>Criomorphinae</taxon>
        <taxon>Laodelphax</taxon>
    </lineage>
</organism>
<dbReference type="GO" id="GO:0051082">
    <property type="term" value="F:unfolded protein binding"/>
    <property type="evidence" value="ECO:0007669"/>
    <property type="project" value="InterPro"/>
</dbReference>
<evidence type="ECO:0000313" key="6">
    <source>
        <dbReference type="EMBL" id="RZF32204.1"/>
    </source>
</evidence>
<dbReference type="Pfam" id="PF01920">
    <property type="entry name" value="Prefoldin_2"/>
    <property type="match status" value="1"/>
</dbReference>
<dbReference type="Gene3D" id="1.10.287.370">
    <property type="match status" value="1"/>
</dbReference>
<feature type="coiled-coil region" evidence="5">
    <location>
        <begin position="94"/>
        <end position="121"/>
    </location>
</feature>
<comment type="similarity">
    <text evidence="1">Belongs to the prefoldin subunit beta family.</text>
</comment>
<dbReference type="InterPro" id="IPR009053">
    <property type="entry name" value="Prefoldin"/>
</dbReference>
<proteinExistence type="inferred from homology"/>
<protein>
    <recommendedName>
        <fullName evidence="4">Probable prefoldin subunit 6</fullName>
    </recommendedName>
</protein>
<dbReference type="AlphaFoldDB" id="A0A482WFD1"/>
<comment type="subunit">
    <text evidence="2">Heterohexamer of two PFD-alpha type and four PFD-beta type subunits.</text>
</comment>
<evidence type="ECO:0000256" key="4">
    <source>
        <dbReference type="ARBA" id="ARBA00072592"/>
    </source>
</evidence>
<dbReference type="OrthoDB" id="248120at2759"/>
<keyword evidence="3" id="KW-0143">Chaperone</keyword>
<dbReference type="GO" id="GO:0051131">
    <property type="term" value="P:chaperone-mediated protein complex assembly"/>
    <property type="evidence" value="ECO:0007669"/>
    <property type="project" value="TreeGrafter"/>
</dbReference>
<sequence length="125" mass="14635">MAEEIQKQMQSEFDSFKAMQKEYVKLVLQRQQLDAQMNENTAVKKELDIMKDDADVFKLIGPVLIKQELDEAKQNVSKRLDYINGELKRIDDLISSTESKREGHKQKIEKLQKQLQESKAKMMMS</sequence>
<accession>A0A482WFD1</accession>
<comment type="caution">
    <text evidence="6">The sequence shown here is derived from an EMBL/GenBank/DDBJ whole genome shotgun (WGS) entry which is preliminary data.</text>
</comment>
<evidence type="ECO:0000256" key="3">
    <source>
        <dbReference type="ARBA" id="ARBA00023186"/>
    </source>
</evidence>
<dbReference type="GO" id="GO:0016272">
    <property type="term" value="C:prefoldin complex"/>
    <property type="evidence" value="ECO:0007669"/>
    <property type="project" value="InterPro"/>
</dbReference>
<keyword evidence="7" id="KW-1185">Reference proteome</keyword>
<name>A0A482WFD1_LAOST</name>
<dbReference type="InterPro" id="IPR002777">
    <property type="entry name" value="PFD_beta-like"/>
</dbReference>
<dbReference type="CDD" id="cd23161">
    <property type="entry name" value="Prefoldin_6"/>
    <property type="match status" value="1"/>
</dbReference>